<evidence type="ECO:0000313" key="2">
    <source>
        <dbReference type="EMBL" id="VIO52605.1"/>
    </source>
</evidence>
<keyword evidence="1" id="KW-0812">Transmembrane</keyword>
<accession>A0A4E9D2J6</accession>
<evidence type="ECO:0000256" key="1">
    <source>
        <dbReference type="SAM" id="Phobius"/>
    </source>
</evidence>
<reference evidence="2" key="1">
    <citation type="submission" date="2019-04" db="EMBL/GenBank/DDBJ databases">
        <authorList>
            <person name="Melise S."/>
            <person name="Noan J."/>
            <person name="Okalmin O."/>
        </authorList>
    </citation>
    <scope>NUCLEOTIDE SEQUENCE</scope>
    <source>
        <strain evidence="2">FN9</strain>
    </source>
</reference>
<protein>
    <submittedName>
        <fullName evidence="2">Uncharacterized protein</fullName>
    </submittedName>
</protein>
<proteinExistence type="predicted"/>
<keyword evidence="1" id="KW-1133">Transmembrane helix</keyword>
<keyword evidence="1" id="KW-0472">Membrane</keyword>
<feature type="transmembrane region" description="Helical" evidence="1">
    <location>
        <begin position="17"/>
        <end position="38"/>
    </location>
</feature>
<gene>
    <name evidence="2" type="ORF">FUG_LOCUS35058</name>
</gene>
<dbReference type="AlphaFoldDB" id="A0A4E9D2J6"/>
<name>A0A4E9D2J6_GIBZA</name>
<dbReference type="EMBL" id="CAAKMV010000033">
    <property type="protein sequence ID" value="VIO52605.1"/>
    <property type="molecule type" value="Genomic_DNA"/>
</dbReference>
<organism evidence="2">
    <name type="scientific">Gibberella zeae</name>
    <name type="common">Wheat head blight fungus</name>
    <name type="synonym">Fusarium graminearum</name>
    <dbReference type="NCBI Taxonomy" id="5518"/>
    <lineage>
        <taxon>Eukaryota</taxon>
        <taxon>Fungi</taxon>
        <taxon>Dikarya</taxon>
        <taxon>Ascomycota</taxon>
        <taxon>Pezizomycotina</taxon>
        <taxon>Sordariomycetes</taxon>
        <taxon>Hypocreomycetidae</taxon>
        <taxon>Hypocreales</taxon>
        <taxon>Nectriaceae</taxon>
        <taxon>Fusarium</taxon>
    </lineage>
</organism>
<sequence>MPLEGATAPLMSDKAQLFLPLALSAGLPLFYRVAYGLFLRQSACMVQGSVLWLAPADPNGRVSVLAGCHVRAGGPFRIRPPLRNKTRHEKIERQGTL</sequence>